<protein>
    <submittedName>
        <fullName evidence="7">Heptaprenyl diphosphate synthase</fullName>
    </submittedName>
</protein>
<evidence type="ECO:0000256" key="1">
    <source>
        <dbReference type="ARBA" id="ARBA00001946"/>
    </source>
</evidence>
<dbReference type="SFLD" id="SFLDS00005">
    <property type="entry name" value="Isoprenoid_Synthase_Type_I"/>
    <property type="match status" value="1"/>
</dbReference>
<dbReference type="Pfam" id="PF00348">
    <property type="entry name" value="polyprenyl_synt"/>
    <property type="match status" value="1"/>
</dbReference>
<dbReference type="AlphaFoldDB" id="A0A1N7IPV7"/>
<dbReference type="PANTHER" id="PTHR12001:SF69">
    <property type="entry name" value="ALL TRANS-POLYPRENYL-DIPHOSPHATE SYNTHASE PDSS1"/>
    <property type="match status" value="1"/>
</dbReference>
<evidence type="ECO:0000256" key="3">
    <source>
        <dbReference type="ARBA" id="ARBA00022679"/>
    </source>
</evidence>
<reference evidence="8" key="1">
    <citation type="submission" date="2017-01" db="EMBL/GenBank/DDBJ databases">
        <authorList>
            <person name="Varghese N."/>
            <person name="Submissions S."/>
        </authorList>
    </citation>
    <scope>NUCLEOTIDE SEQUENCE [LARGE SCALE GENOMIC DNA]</scope>
    <source>
        <strain evidence="8">DSM 45196</strain>
    </source>
</reference>
<dbReference type="SUPFAM" id="SSF48576">
    <property type="entry name" value="Terpenoid synthases"/>
    <property type="match status" value="1"/>
</dbReference>
<dbReference type="GO" id="GO:0046872">
    <property type="term" value="F:metal ion binding"/>
    <property type="evidence" value="ECO:0007669"/>
    <property type="project" value="UniProtKB-KW"/>
</dbReference>
<gene>
    <name evidence="7" type="ORF">SAMN05421790_101206</name>
</gene>
<organism evidence="7 8">
    <name type="scientific">Kroppenstedtia eburnea</name>
    <dbReference type="NCBI Taxonomy" id="714067"/>
    <lineage>
        <taxon>Bacteria</taxon>
        <taxon>Bacillati</taxon>
        <taxon>Bacillota</taxon>
        <taxon>Bacilli</taxon>
        <taxon>Bacillales</taxon>
        <taxon>Thermoactinomycetaceae</taxon>
        <taxon>Kroppenstedtia</taxon>
    </lineage>
</organism>
<proteinExistence type="inferred from homology"/>
<dbReference type="Gene3D" id="1.10.600.10">
    <property type="entry name" value="Farnesyl Diphosphate Synthase"/>
    <property type="match status" value="1"/>
</dbReference>
<dbReference type="CDD" id="cd00685">
    <property type="entry name" value="Trans_IPPS_HT"/>
    <property type="match status" value="1"/>
</dbReference>
<dbReference type="InterPro" id="IPR000092">
    <property type="entry name" value="Polyprenyl_synt"/>
</dbReference>
<dbReference type="InterPro" id="IPR033749">
    <property type="entry name" value="Polyprenyl_synt_CS"/>
</dbReference>
<accession>A0A1N7IPV7</accession>
<dbReference type="PROSITE" id="PS00444">
    <property type="entry name" value="POLYPRENYL_SYNTHASE_2"/>
    <property type="match status" value="1"/>
</dbReference>
<evidence type="ECO:0000313" key="8">
    <source>
        <dbReference type="Proteomes" id="UP000186795"/>
    </source>
</evidence>
<dbReference type="GO" id="GO:0008299">
    <property type="term" value="P:isoprenoid biosynthetic process"/>
    <property type="evidence" value="ECO:0007669"/>
    <property type="project" value="InterPro"/>
</dbReference>
<evidence type="ECO:0000256" key="2">
    <source>
        <dbReference type="ARBA" id="ARBA00006706"/>
    </source>
</evidence>
<dbReference type="InterPro" id="IPR008949">
    <property type="entry name" value="Isoprenoid_synthase_dom_sf"/>
</dbReference>
<dbReference type="GO" id="GO:0004659">
    <property type="term" value="F:prenyltransferase activity"/>
    <property type="evidence" value="ECO:0007669"/>
    <property type="project" value="InterPro"/>
</dbReference>
<dbReference type="PROSITE" id="PS00723">
    <property type="entry name" value="POLYPRENYL_SYNTHASE_1"/>
    <property type="match status" value="1"/>
</dbReference>
<evidence type="ECO:0000313" key="7">
    <source>
        <dbReference type="EMBL" id="SIS39087.1"/>
    </source>
</evidence>
<dbReference type="EMBL" id="FTOD01000001">
    <property type="protein sequence ID" value="SIS39087.1"/>
    <property type="molecule type" value="Genomic_DNA"/>
</dbReference>
<keyword evidence="5" id="KW-0460">Magnesium</keyword>
<keyword evidence="4" id="KW-0479">Metal-binding</keyword>
<sequence length="323" mass="36485">MKLADIYNSLKQDLREVERELEKSIRTDHRDLNRSAAHLLEAGGKRMRPVFVLLSGKFGEYDVDKLKQVAVPLELIHMATLVHDDVIDDASTRRGRPTVKAKWDNRVAMYTGDYILGRSLAIVSQIEDPKIHRVLSPAIYQMCRGEIEQIRDFFATDPSLIRYLHRIKRKTALLMSVSCELGALVSGAAPAEVRRLRLFGYFVGMAFQITDDILDLTGDEQTLGKPAGSDLRQGNITLPVIHILKKGPEEDRERILQYLHSRGDAKALPEILRRVRQSDGIPYAEGLARRYLDKALQVLEGLPAGDTRESLRLIAEFVAGRSY</sequence>
<keyword evidence="3 6" id="KW-0808">Transferase</keyword>
<dbReference type="PANTHER" id="PTHR12001">
    <property type="entry name" value="GERANYLGERANYL PYROPHOSPHATE SYNTHASE"/>
    <property type="match status" value="1"/>
</dbReference>
<evidence type="ECO:0000256" key="5">
    <source>
        <dbReference type="ARBA" id="ARBA00022842"/>
    </source>
</evidence>
<evidence type="ECO:0000256" key="6">
    <source>
        <dbReference type="RuleBase" id="RU004466"/>
    </source>
</evidence>
<comment type="cofactor">
    <cofactor evidence="1">
        <name>Mg(2+)</name>
        <dbReference type="ChEBI" id="CHEBI:18420"/>
    </cofactor>
</comment>
<evidence type="ECO:0000256" key="4">
    <source>
        <dbReference type="ARBA" id="ARBA00022723"/>
    </source>
</evidence>
<dbReference type="OrthoDB" id="9805316at2"/>
<dbReference type="Proteomes" id="UP000186795">
    <property type="component" value="Unassembled WGS sequence"/>
</dbReference>
<keyword evidence="8" id="KW-1185">Reference proteome</keyword>
<comment type="similarity">
    <text evidence="2 6">Belongs to the FPP/GGPP synthase family.</text>
</comment>
<dbReference type="RefSeq" id="WP_009708529.1">
    <property type="nucleotide sequence ID" value="NZ_CP048103.1"/>
</dbReference>
<name>A0A1N7IPV7_9BACL</name>